<reference evidence="4" key="1">
    <citation type="journal article" date="2019" name="Int. J. Syst. Evol. Microbiol.">
        <title>The Global Catalogue of Microorganisms (GCM) 10K type strain sequencing project: providing services to taxonomists for standard genome sequencing and annotation.</title>
        <authorList>
            <consortium name="The Broad Institute Genomics Platform"/>
            <consortium name="The Broad Institute Genome Sequencing Center for Infectious Disease"/>
            <person name="Wu L."/>
            <person name="Ma J."/>
        </authorList>
    </citation>
    <scope>NUCLEOTIDE SEQUENCE [LARGE SCALE GENOMIC DNA]</scope>
    <source>
        <strain evidence="4">CGMCC 4.7680</strain>
    </source>
</reference>
<dbReference type="Proteomes" id="UP000649955">
    <property type="component" value="Unassembled WGS sequence"/>
</dbReference>
<name>A0ABQ3K101_9PSEU</name>
<dbReference type="InterPro" id="IPR038765">
    <property type="entry name" value="Papain-like_cys_pep_sf"/>
</dbReference>
<keyword evidence="1" id="KW-0732">Signal</keyword>
<sequence length="461" mass="47484">MSRTVLKRMLTAVLAATAAVTIVATPASAATAQDVVGLAKANLGKHYCETNSLGTRGYESSCSGEAWCADFLKWVWRNEGLNVDGLSPAASSFYQYGRRNGTLHADAGYVPQPGDAVVFNFDGNDYADHVGMVTTVDADRRIQVINGNFGDNPTTSTVAYSSGYGQVGAIIAGQRISGFITPVGLTTPAVSSSIAVGSDGLQMVLTGNGTVLAKKGVGLYGWTVETDPGVQKVATNGGVQMILLKDGTVLAKNSVGLYGWTVETDAVVSDIAVGSDGTQMILDRSGTVSAKKGIGLYGWTAETDAVVKQIATDGGVQVILDKSGTVLAKNGIGLYGWTVESDAVVADIAVAADGTQMILDNSGTVSAKNGIGLYGWTVETDAVVSDIAVGSDGTQMILDRTGTVSAKQGVGLYGWTVETDAVVQKIATNGGVQVVLDRNGTVLAKNGIGLYGWTVESDPIA</sequence>
<feature type="signal peptide" evidence="1">
    <location>
        <begin position="1"/>
        <end position="29"/>
    </location>
</feature>
<dbReference type="EMBL" id="BNAW01000002">
    <property type="protein sequence ID" value="GHF94122.1"/>
    <property type="molecule type" value="Genomic_DNA"/>
</dbReference>
<comment type="caution">
    <text evidence="3">The sequence shown here is derived from an EMBL/GenBank/DDBJ whole genome shotgun (WGS) entry which is preliminary data.</text>
</comment>
<accession>A0ABQ3K101</accession>
<evidence type="ECO:0000259" key="2">
    <source>
        <dbReference type="PROSITE" id="PS50911"/>
    </source>
</evidence>
<keyword evidence="4" id="KW-1185">Reference proteome</keyword>
<dbReference type="InterPro" id="IPR007921">
    <property type="entry name" value="CHAP_dom"/>
</dbReference>
<feature type="domain" description="Peptidase C51" evidence="2">
    <location>
        <begin position="43"/>
        <end position="181"/>
    </location>
</feature>
<organism evidence="3 4">
    <name type="scientific">Amycolatopsis bullii</name>
    <dbReference type="NCBI Taxonomy" id="941987"/>
    <lineage>
        <taxon>Bacteria</taxon>
        <taxon>Bacillati</taxon>
        <taxon>Actinomycetota</taxon>
        <taxon>Actinomycetes</taxon>
        <taxon>Pseudonocardiales</taxon>
        <taxon>Pseudonocardiaceae</taxon>
        <taxon>Amycolatopsis</taxon>
    </lineage>
</organism>
<feature type="chain" id="PRO_5045597840" description="Peptidase C51 domain-containing protein" evidence="1">
    <location>
        <begin position="30"/>
        <end position="461"/>
    </location>
</feature>
<evidence type="ECO:0000313" key="3">
    <source>
        <dbReference type="EMBL" id="GHF94122.1"/>
    </source>
</evidence>
<dbReference type="RefSeq" id="WP_191306447.1">
    <property type="nucleotide sequence ID" value="NZ_BNAW01000002.1"/>
</dbReference>
<evidence type="ECO:0000313" key="4">
    <source>
        <dbReference type="Proteomes" id="UP000649955"/>
    </source>
</evidence>
<gene>
    <name evidence="3" type="ORF">GCM10017567_05740</name>
</gene>
<evidence type="ECO:0000256" key="1">
    <source>
        <dbReference type="SAM" id="SignalP"/>
    </source>
</evidence>
<dbReference type="Pfam" id="PF05257">
    <property type="entry name" value="CHAP"/>
    <property type="match status" value="1"/>
</dbReference>
<dbReference type="PROSITE" id="PS50911">
    <property type="entry name" value="CHAP"/>
    <property type="match status" value="1"/>
</dbReference>
<protein>
    <recommendedName>
        <fullName evidence="2">Peptidase C51 domain-containing protein</fullName>
    </recommendedName>
</protein>
<dbReference type="Gene3D" id="3.90.1720.10">
    <property type="entry name" value="endopeptidase domain like (from Nostoc punctiforme)"/>
    <property type="match status" value="1"/>
</dbReference>
<proteinExistence type="predicted"/>
<dbReference type="SUPFAM" id="SSF54001">
    <property type="entry name" value="Cysteine proteinases"/>
    <property type="match status" value="1"/>
</dbReference>